<evidence type="ECO:0000313" key="1">
    <source>
        <dbReference type="EMBL" id="ADL52028.1"/>
    </source>
</evidence>
<dbReference type="Proteomes" id="UP000002730">
    <property type="component" value="Chromosome"/>
</dbReference>
<reference evidence="1 2" key="1">
    <citation type="submission" date="2010-08" db="EMBL/GenBank/DDBJ databases">
        <title>Complete sequence of Clostridium cellulovorans 743B.</title>
        <authorList>
            <consortium name="US DOE Joint Genome Institute"/>
            <person name="Lucas S."/>
            <person name="Copeland A."/>
            <person name="Lapidus A."/>
            <person name="Cheng J.-F."/>
            <person name="Bruce D."/>
            <person name="Goodwin L."/>
            <person name="Pitluck S."/>
            <person name="Chertkov O."/>
            <person name="Detter J.C."/>
            <person name="Han C."/>
            <person name="Tapia R."/>
            <person name="Land M."/>
            <person name="Hauser L."/>
            <person name="Chang Y.-J."/>
            <person name="Jeffries C."/>
            <person name="Kyrpides N."/>
            <person name="Ivanova N."/>
            <person name="Mikhailova N."/>
            <person name="Hemme C.L."/>
            <person name="Woyke T."/>
        </authorList>
    </citation>
    <scope>NUCLEOTIDE SEQUENCE [LARGE SCALE GENOMIC DNA]</scope>
    <source>
        <strain evidence="2">ATCC 35296 / DSM 3052 / OCM 3 / 743B</strain>
    </source>
</reference>
<evidence type="ECO:0000313" key="2">
    <source>
        <dbReference type="Proteomes" id="UP000002730"/>
    </source>
</evidence>
<dbReference type="AlphaFoldDB" id="D9SP63"/>
<dbReference type="KEGG" id="ccb:Clocel_2302"/>
<accession>D9SP63</accession>
<proteinExistence type="predicted"/>
<organism evidence="1 2">
    <name type="scientific">Clostridium cellulovorans (strain ATCC 35296 / DSM 3052 / OCM 3 / 743B)</name>
    <dbReference type="NCBI Taxonomy" id="573061"/>
    <lineage>
        <taxon>Bacteria</taxon>
        <taxon>Bacillati</taxon>
        <taxon>Bacillota</taxon>
        <taxon>Clostridia</taxon>
        <taxon>Eubacteriales</taxon>
        <taxon>Clostridiaceae</taxon>
        <taxon>Clostridium</taxon>
    </lineage>
</organism>
<dbReference type="EMBL" id="CP002160">
    <property type="protein sequence ID" value="ADL52028.1"/>
    <property type="molecule type" value="Genomic_DNA"/>
</dbReference>
<dbReference type="STRING" id="573061.Clocel_2302"/>
<name>D9SP63_CLOC7</name>
<keyword evidence="2" id="KW-1185">Reference proteome</keyword>
<sequence>MNYLGEWTQEDLDNMTEDSNGQEYLTSILSKDAKVEVADIWDDIGDNVAVFVFQCNNCNLLVAMWQCF</sequence>
<dbReference type="HOGENOM" id="CLU_2786473_0_0_9"/>
<dbReference type="OrthoDB" id="7065534at2"/>
<gene>
    <name evidence="1" type="ordered locus">Clocel_2302</name>
</gene>
<protein>
    <submittedName>
        <fullName evidence="1">Uncharacterized protein</fullName>
    </submittedName>
</protein>